<organism evidence="1">
    <name type="scientific">Caudovirales sp. ctCiv1</name>
    <dbReference type="NCBI Taxonomy" id="2826769"/>
    <lineage>
        <taxon>Viruses</taxon>
        <taxon>Duplodnaviria</taxon>
        <taxon>Heunggongvirae</taxon>
        <taxon>Uroviricota</taxon>
        <taxon>Caudoviricetes</taxon>
    </lineage>
</organism>
<name>A0A8S5M8R9_9CAUD</name>
<evidence type="ECO:0000313" key="1">
    <source>
        <dbReference type="EMBL" id="DAD78560.1"/>
    </source>
</evidence>
<reference evidence="1" key="1">
    <citation type="journal article" date="2021" name="Proc. Natl. Acad. Sci. U.S.A.">
        <title>A Catalog of Tens of Thousands of Viruses from Human Metagenomes Reveals Hidden Associations with Chronic Diseases.</title>
        <authorList>
            <person name="Tisza M.J."/>
            <person name="Buck C.B."/>
        </authorList>
    </citation>
    <scope>NUCLEOTIDE SEQUENCE</scope>
    <source>
        <strain evidence="1">CtCiv1</strain>
    </source>
</reference>
<accession>A0A8S5M8R9</accession>
<proteinExistence type="predicted"/>
<sequence length="30" mass="3555">MENLHQNNIYRQQNATTISLCSCIQKYLLN</sequence>
<dbReference type="EMBL" id="BK014846">
    <property type="protein sequence ID" value="DAD78560.1"/>
    <property type="molecule type" value="Genomic_DNA"/>
</dbReference>
<protein>
    <submittedName>
        <fullName evidence="1">Uncharacterized protein</fullName>
    </submittedName>
</protein>